<protein>
    <submittedName>
        <fullName evidence="2">Uncharacterized protein</fullName>
    </submittedName>
</protein>
<keyword evidence="3" id="KW-1185">Reference proteome</keyword>
<feature type="compositionally biased region" description="Low complexity" evidence="1">
    <location>
        <begin position="645"/>
        <end position="658"/>
    </location>
</feature>
<feature type="compositionally biased region" description="Low complexity" evidence="1">
    <location>
        <begin position="675"/>
        <end position="717"/>
    </location>
</feature>
<dbReference type="Proteomes" id="UP000001058">
    <property type="component" value="Unassembled WGS sequence"/>
</dbReference>
<feature type="region of interest" description="Disordered" evidence="1">
    <location>
        <begin position="325"/>
        <end position="349"/>
    </location>
</feature>
<reference evidence="2 3" key="1">
    <citation type="journal article" date="2010" name="Science">
        <title>Genomic analysis of organismal complexity in the multicellular green alga Volvox carteri.</title>
        <authorList>
            <person name="Prochnik S.E."/>
            <person name="Umen J."/>
            <person name="Nedelcu A.M."/>
            <person name="Hallmann A."/>
            <person name="Miller S.M."/>
            <person name="Nishii I."/>
            <person name="Ferris P."/>
            <person name="Kuo A."/>
            <person name="Mitros T."/>
            <person name="Fritz-Laylin L.K."/>
            <person name="Hellsten U."/>
            <person name="Chapman J."/>
            <person name="Simakov O."/>
            <person name="Rensing S.A."/>
            <person name="Terry A."/>
            <person name="Pangilinan J."/>
            <person name="Kapitonov V."/>
            <person name="Jurka J."/>
            <person name="Salamov A."/>
            <person name="Shapiro H."/>
            <person name="Schmutz J."/>
            <person name="Grimwood J."/>
            <person name="Lindquist E."/>
            <person name="Lucas S."/>
            <person name="Grigoriev I.V."/>
            <person name="Schmitt R."/>
            <person name="Kirk D."/>
            <person name="Rokhsar D.S."/>
        </authorList>
    </citation>
    <scope>NUCLEOTIDE SEQUENCE [LARGE SCALE GENOMIC DNA]</scope>
    <source>
        <strain evidence="3">f. Nagariensis / Eve</strain>
    </source>
</reference>
<organism evidence="3">
    <name type="scientific">Volvox carteri f. nagariensis</name>
    <dbReference type="NCBI Taxonomy" id="3068"/>
    <lineage>
        <taxon>Eukaryota</taxon>
        <taxon>Viridiplantae</taxon>
        <taxon>Chlorophyta</taxon>
        <taxon>core chlorophytes</taxon>
        <taxon>Chlorophyceae</taxon>
        <taxon>CS clade</taxon>
        <taxon>Chlamydomonadales</taxon>
        <taxon>Volvocaceae</taxon>
        <taxon>Volvox</taxon>
    </lineage>
</organism>
<sequence>MREHLAHLISNFDVYDMAVQLTARVAEGTGGSCSGAARWPPPPGPSDSLFQVLIPNEWPSVTTVASSASSTSSASVSVSSSVRTATGVGADAAELWASSLPSRVMALFIATMQLVELAKEDYLGVDSDMEEAKEQGEGKEGRQRLAALTGRRLLDQAVVLLDALVRYCGGPSLLYSELELLAYLVYGTKAVLTSVAMLCRVARRIAVMASPPYLRRILHMGTMISFIKFIEDAPVSGDVASAAMEAVGRALGKASVRLRPFDSRRRVLDAIRTEAAEALEQRRQRTAASAPPGREHDSAGAALQSLLSSVLGTLPETVQSVWDAEGRRRAARAGGRDGEAAAGDDEDGDDVLKLHGAARDEQLPVRRRMARLLLDLAQGTLGGFRMLVSGRNAMSYTAVVAACDGGEGAAEAGAEVAAALADAQSVFEDSSAGGRALGPVTIQTIESRKLTDIVAASGQVRHSNAVLWALCFDLAPAMLESAIAVNGNEFTDSGNGGGGGGGDGAARWPEGRDFIVVPIVRPVLAGGPLDDPLAAYEFRVHTAVARREESRSAVPSTTPTASRSGGAGGGTMGGSGSEAGKDTYDDDDDGGRGGGGGGGVGPGTPQLAGGSCGLSGRGGRGRGRRQDPIPDVVKPFDDGDDSCGSRTAATSTSSSSSFSHRERVKGPQGVRSESSKSASSGANGDSGSYSSSRSSATTWSYPTSAAPTETETTSATATTTFRLRTHWRQRRAHAVNWALCCWLGLTDPKQNELDQELAVHCGLSGSQAGASAESRACRKLLEGALAGVTLDERILVPERLILLVLECQCGHPERVLVLPNALPGACERCGGVSVTGLLLRLLQLLWLQWRLCVTCGACGFAMLCGRRHREGPDQLRKGGRERLRQARCYAPHRRAAATSAATSAFRKRDKLIMEIEEWRKFACLERLYSRTKYQLYLESQQLAADLSGRRRPNGATHAEPGCAENARSKEDDVLAATAQSRHLVELGRRLHSTALGLDVYGMATQLLALTTAAAKGPAPPTTFDSIFAFYQPEAVLSSVSTTNTASASAASSTSSASVSVSSSVRTATGVGADAAELWASSLPSRVMALFIAIMQLVELAKEDYLGVDSDMEEAKEQGEGKEGRQRLAALTGRQLLDQAVVLLDALVRYCGGPSLLYSELEPLAYLVYGTKESFANDNVFLEAVGVHQNCGGAAGCTTSSSTAAATPPQKAVLTSVAVLCHVARRIAMTSPPLSLPRATQIGSWRIPVTRAVEVPLPDYLVRRVTADLGRVIGHALAHLHTADARQQVLDVVRREAAEMLNRRRQALNARPAGTTVGDGGGLSEATQRWRLLKQQQQPQDRGDDEGGGGRGGALGAAAGSNVVRVQRLVREIDEIEAAMSVAVLLHKMLGTLPKTVQSVWDAEGRRRAATAGGRDGEAAGGDDEDGDDVLKLHGAARDEQLPVRRRMARLLLDLAQGRRKTVVADGPGALSWILSAAAVLGRFNWVTSRTIAGCGTSGGAGGTAAAAAATGPDGAGDPEPRAAIAAATAAPLSSLDFGRSVGDFTTAGLGPVMLVDLKVSELRRRPQLGLRQGSVDLWVPCTDVRQLGTQCTVWFQGDELENRASSRRFARELQWKLDEWHGAVLSPLQGAGGGGGGLDALLAVLAQVCCLHFPFTAGPESVLTAGAVGRVRTQFLDRGRDFVVVPVVEPLPAEQSCMDLLGPLEVRLRGAMLRPYWRQRRALVLNWALCCCTGLIGSDNLVTSRQRRELDGLMRRERTGEVADDGEVAGNPERVARERRRALLVEHCLGPVLDVRHLVSDRLIIVVLECRPGNETSG</sequence>
<feature type="region of interest" description="Disordered" evidence="1">
    <location>
        <begin position="948"/>
        <end position="968"/>
    </location>
</feature>
<gene>
    <name evidence="2" type="ORF">VOLCADRAFT_92376</name>
</gene>
<dbReference type="OrthoDB" id="10692522at2759"/>
<feature type="region of interest" description="Disordered" evidence="1">
    <location>
        <begin position="545"/>
        <end position="717"/>
    </location>
</feature>
<feature type="compositionally biased region" description="Gly residues" evidence="1">
    <location>
        <begin position="592"/>
        <end position="602"/>
    </location>
</feature>
<feature type="region of interest" description="Disordered" evidence="1">
    <location>
        <begin position="1405"/>
        <end position="1429"/>
    </location>
</feature>
<feature type="compositionally biased region" description="Gly residues" evidence="1">
    <location>
        <begin position="565"/>
        <end position="577"/>
    </location>
</feature>
<feature type="region of interest" description="Disordered" evidence="1">
    <location>
        <begin position="1332"/>
        <end position="1356"/>
    </location>
</feature>
<proteinExistence type="predicted"/>
<dbReference type="EMBL" id="GL378346">
    <property type="protein sequence ID" value="EFJ47184.1"/>
    <property type="molecule type" value="Genomic_DNA"/>
</dbReference>
<dbReference type="GeneID" id="9615817"/>
<evidence type="ECO:0000313" key="3">
    <source>
        <dbReference type="Proteomes" id="UP000001058"/>
    </source>
</evidence>
<accession>D8TZH9</accession>
<evidence type="ECO:0000256" key="1">
    <source>
        <dbReference type="SAM" id="MobiDB-lite"/>
    </source>
</evidence>
<dbReference type="RefSeq" id="XP_002951733.1">
    <property type="nucleotide sequence ID" value="XM_002951687.1"/>
</dbReference>
<evidence type="ECO:0000313" key="2">
    <source>
        <dbReference type="EMBL" id="EFJ47184.1"/>
    </source>
</evidence>
<feature type="compositionally biased region" description="Basic and acidic residues" evidence="1">
    <location>
        <begin position="325"/>
        <end position="339"/>
    </location>
</feature>
<dbReference type="InParanoid" id="D8TZH9"/>
<name>D8TZH9_VOLCA</name>
<dbReference type="KEGG" id="vcn:VOLCADRAFT_92376"/>